<feature type="compositionally biased region" description="Low complexity" evidence="2">
    <location>
        <begin position="261"/>
        <end position="272"/>
    </location>
</feature>
<dbReference type="EMBL" id="CAUYUJ010015338">
    <property type="protein sequence ID" value="CAK0852755.1"/>
    <property type="molecule type" value="Genomic_DNA"/>
</dbReference>
<evidence type="ECO:0000256" key="2">
    <source>
        <dbReference type="SAM" id="MobiDB-lite"/>
    </source>
</evidence>
<feature type="non-terminal residue" evidence="4">
    <location>
        <position position="1131"/>
    </location>
</feature>
<evidence type="ECO:0000259" key="3">
    <source>
        <dbReference type="PROSITE" id="PS50158"/>
    </source>
</evidence>
<keyword evidence="1" id="KW-0863">Zinc-finger</keyword>
<feature type="compositionally biased region" description="Polar residues" evidence="2">
    <location>
        <begin position="625"/>
        <end position="636"/>
    </location>
</feature>
<evidence type="ECO:0000256" key="1">
    <source>
        <dbReference type="PROSITE-ProRule" id="PRU00047"/>
    </source>
</evidence>
<dbReference type="SUPFAM" id="SSF57756">
    <property type="entry name" value="Retrovirus zinc finger-like domains"/>
    <property type="match status" value="1"/>
</dbReference>
<dbReference type="InterPro" id="IPR001878">
    <property type="entry name" value="Znf_CCHC"/>
</dbReference>
<comment type="caution">
    <text evidence="4">The sequence shown here is derived from an EMBL/GenBank/DDBJ whole genome shotgun (WGS) entry which is preliminary data.</text>
</comment>
<keyword evidence="1" id="KW-0862">Zinc</keyword>
<feature type="region of interest" description="Disordered" evidence="2">
    <location>
        <begin position="580"/>
        <end position="640"/>
    </location>
</feature>
<gene>
    <name evidence="4" type="ORF">PCOR1329_LOCUS44439</name>
</gene>
<feature type="compositionally biased region" description="Basic residues" evidence="2">
    <location>
        <begin position="584"/>
        <end position="595"/>
    </location>
</feature>
<dbReference type="InterPro" id="IPR036875">
    <property type="entry name" value="Znf_CCHC_sf"/>
</dbReference>
<accession>A0ABN9U1T0</accession>
<dbReference type="SMART" id="SM00343">
    <property type="entry name" value="ZnF_C2HC"/>
    <property type="match status" value="1"/>
</dbReference>
<name>A0ABN9U1T0_9DINO</name>
<keyword evidence="1" id="KW-0479">Metal-binding</keyword>
<reference evidence="4" key="1">
    <citation type="submission" date="2023-10" db="EMBL/GenBank/DDBJ databases">
        <authorList>
            <person name="Chen Y."/>
            <person name="Shah S."/>
            <person name="Dougan E. K."/>
            <person name="Thang M."/>
            <person name="Chan C."/>
        </authorList>
    </citation>
    <scope>NUCLEOTIDE SEQUENCE [LARGE SCALE GENOMIC DNA]</scope>
</reference>
<sequence length="1131" mass="124212">MGKAKAGASAKVCWYCEKVGHMAADCRNNATYAEKKLAAALERPVGNDSAAPRAALLQGSDEASRGFLLPMLPAGPKRVMVDAGTGASVCPASFDAAASADTSVKPVALATAAGEEARLRDGKRSRLQAAEGTGVTLRYSSSEQVAVPVVSASDACGAGNWLVFGPRVQKVISARDARGLRQVAQATPGLEMVGDRGVYWLELWDEQPAGDARPLCPAKPAKKVFTPPVGIPPACGSGAAGIRRMPHSAGRGLEPERESESAPASAPRASGPAPAPGRPDSRPPTLLAYSEEARGLRAKKIPPTVTQAEWDSHQLTHLPFRSWCDHCASGKATEGLRAQRGPEAEGAVPKICVDYLFLTSKRDEQEMHAVLNVLDAKSGGPFPGMVNRKGEGDYALALMSEAVRFCGRANVLLLPDGEKPINRLVDVFTETRSSKHSASKRVEKEYRALKHRLESVCRQQFPLKYKIQPWLVRRAGWLLVRFLVKADGNNPCSRLFGKDYNGEIVEFGECVRRNSPLSTVGKADDRWHLGVWLGKSMGVDERLVGASNGVLTCRSIWRRPLQRRWKKQLLDAFVGSPWEPQRPLHQHRPHRCQRHRSPEGPEAQGKWFRSHAQQELPRPPVEASKQATAPRTSGQERSLDCQRCASPAWRRQLWEEQLATSVQPWMGEGPEVVPINMDWSKEYFSTKAGVKLDPQKVCEEKIMERRHIDACEVQHDISWSDARQIRLKLVNGKWVLEPKPSEADPGAVRARLVATKLNAYASEDATQSTPPVKIYRIIVSLAAFKQRPDLTWARLVAGCDVSVAFFRAVSTGKTAVIPPADVRKEGFAWLLRKAMHGAREASMQFGSYVIKALIGEGFVMIMVVPMVFVHHALDISLGCHGDELDNIMQRHFDVNMSPRIGPPEHGGQAAELKHFKRTIRLMELQGLKLGSPRGMTAPSSKYAGKGCPDCQVHREHGDGGMATSTKMHALRLNRCARYPPDHPGEIWIFVCQEMPTHLSEYCDSDWAADRETRTSVSCVVERFGEHMIDMIVSKQSLLALSSGEAESYAVVKGAAMGVQTTQIIEAMTRLPCKLVVLSDSSTARGICDRQGSGKVRYLSVKDLWVQEFLREKRGELLEVDGSVNWADLGAK</sequence>
<dbReference type="Proteomes" id="UP001189429">
    <property type="component" value="Unassembled WGS sequence"/>
</dbReference>
<feature type="region of interest" description="Disordered" evidence="2">
    <location>
        <begin position="236"/>
        <end position="285"/>
    </location>
</feature>
<feature type="domain" description="CCHC-type" evidence="3">
    <location>
        <begin position="13"/>
        <end position="28"/>
    </location>
</feature>
<keyword evidence="5" id="KW-1185">Reference proteome</keyword>
<protein>
    <recommendedName>
        <fullName evidence="3">CCHC-type domain-containing protein</fullName>
    </recommendedName>
</protein>
<dbReference type="PROSITE" id="PS50158">
    <property type="entry name" value="ZF_CCHC"/>
    <property type="match status" value="1"/>
</dbReference>
<organism evidence="4 5">
    <name type="scientific">Prorocentrum cordatum</name>
    <dbReference type="NCBI Taxonomy" id="2364126"/>
    <lineage>
        <taxon>Eukaryota</taxon>
        <taxon>Sar</taxon>
        <taxon>Alveolata</taxon>
        <taxon>Dinophyceae</taxon>
        <taxon>Prorocentrales</taxon>
        <taxon>Prorocentraceae</taxon>
        <taxon>Prorocentrum</taxon>
    </lineage>
</organism>
<evidence type="ECO:0000313" key="4">
    <source>
        <dbReference type="EMBL" id="CAK0852755.1"/>
    </source>
</evidence>
<evidence type="ECO:0000313" key="5">
    <source>
        <dbReference type="Proteomes" id="UP001189429"/>
    </source>
</evidence>
<dbReference type="Pfam" id="PF00098">
    <property type="entry name" value="zf-CCHC"/>
    <property type="match status" value="1"/>
</dbReference>
<proteinExistence type="predicted"/>